<name>A0ABS0LMZ8_9LACT</name>
<accession>A0ABS0LMZ8</accession>
<protein>
    <submittedName>
        <fullName evidence="1">Uncharacterized protein</fullName>
    </submittedName>
</protein>
<sequence>MLYKYTNEIYANEIVLLSYYIATINIEETFKDVSGIEEYHPFEGIVLTDTFESTELEEILDDDLFDDNNRRLQKQLNTSVTVIMGNPPYSVGQSNANDNNKNKKYENIDRRIENTYSKHTTPVLKRSLYDSYIKAFRWASDRIGTYGVIGFVTPNSINDKGSMAGFKKVINEKFNHIYTYNLIGAIKGKIGDDALKEGGSVFDIMIGTAITILVKDNTDENTVNYFEVASYQSKEEKLESIKTLQSINNCLWQYKSTEDCNEKVHSLAIKKGLVSLPIIL</sequence>
<dbReference type="EMBL" id="JACCEL010000025">
    <property type="protein sequence ID" value="MBG9978985.1"/>
    <property type="molecule type" value="Genomic_DNA"/>
</dbReference>
<evidence type="ECO:0000313" key="2">
    <source>
        <dbReference type="Proteomes" id="UP000823401"/>
    </source>
</evidence>
<dbReference type="Gene3D" id="3.40.50.150">
    <property type="entry name" value="Vaccinia Virus protein VP39"/>
    <property type="match status" value="1"/>
</dbReference>
<comment type="caution">
    <text evidence="1">The sequence shown here is derived from an EMBL/GenBank/DDBJ whole genome shotgun (WGS) entry which is preliminary data.</text>
</comment>
<dbReference type="Proteomes" id="UP000823401">
    <property type="component" value="Unassembled WGS sequence"/>
</dbReference>
<dbReference type="SUPFAM" id="SSF53335">
    <property type="entry name" value="S-adenosyl-L-methionine-dependent methyltransferases"/>
    <property type="match status" value="1"/>
</dbReference>
<organism evidence="1 2">
    <name type="scientific">Ruoffia tabacinasalis</name>
    <dbReference type="NCBI Taxonomy" id="87458"/>
    <lineage>
        <taxon>Bacteria</taxon>
        <taxon>Bacillati</taxon>
        <taxon>Bacillota</taxon>
        <taxon>Bacilli</taxon>
        <taxon>Lactobacillales</taxon>
        <taxon>Aerococcaceae</taxon>
        <taxon>Ruoffia</taxon>
    </lineage>
</organism>
<gene>
    <name evidence="1" type="ORF">HYQ42_09310</name>
</gene>
<proteinExistence type="predicted"/>
<evidence type="ECO:0000313" key="1">
    <source>
        <dbReference type="EMBL" id="MBG9978985.1"/>
    </source>
</evidence>
<dbReference type="InterPro" id="IPR029063">
    <property type="entry name" value="SAM-dependent_MTases_sf"/>
</dbReference>
<dbReference type="RefSeq" id="WP_197105032.1">
    <property type="nucleotide sequence ID" value="NZ_JACCEL010000025.1"/>
</dbReference>
<reference evidence="1 2" key="1">
    <citation type="submission" date="2020-07" db="EMBL/GenBank/DDBJ databases">
        <title>Facklamia lactis sp. nov., isolated from raw milk.</title>
        <authorList>
            <person name="Doll E.V."/>
            <person name="Huptas C."/>
            <person name="Staib L."/>
            <person name="Wenning M."/>
            <person name="Scherer S."/>
        </authorList>
    </citation>
    <scope>NUCLEOTIDE SEQUENCE [LARGE SCALE GENOMIC DNA]</scope>
    <source>
        <strain evidence="1 2">DSM 104272</strain>
    </source>
</reference>
<keyword evidence="2" id="KW-1185">Reference proteome</keyword>